<dbReference type="PANTHER" id="PTHR34978">
    <property type="entry name" value="POSSIBLE SENSOR-TRANSDUCER PROTEIN BLAR"/>
    <property type="match status" value="1"/>
</dbReference>
<dbReference type="PANTHER" id="PTHR34978:SF3">
    <property type="entry name" value="SLR0241 PROTEIN"/>
    <property type="match status" value="1"/>
</dbReference>
<evidence type="ECO:0000256" key="4">
    <source>
        <dbReference type="ARBA" id="ARBA00023136"/>
    </source>
</evidence>
<evidence type="ECO:0000256" key="1">
    <source>
        <dbReference type="ARBA" id="ARBA00004167"/>
    </source>
</evidence>
<dbReference type="EMBL" id="JBHRVV010000001">
    <property type="protein sequence ID" value="MFC3458319.1"/>
    <property type="molecule type" value="Genomic_DNA"/>
</dbReference>
<evidence type="ECO:0000313" key="8">
    <source>
        <dbReference type="Proteomes" id="UP001595665"/>
    </source>
</evidence>
<dbReference type="InterPro" id="IPR008756">
    <property type="entry name" value="Peptidase_M56"/>
</dbReference>
<comment type="similarity">
    <text evidence="5">Belongs to the TonB family.</text>
</comment>
<comment type="caution">
    <text evidence="5">Lacks conserved residue(s) required for the propagation of feature annotation.</text>
</comment>
<keyword evidence="5" id="KW-1003">Cell membrane</keyword>
<comment type="subcellular location">
    <subcellularLocation>
        <location evidence="5">Cell inner membrane</location>
        <topology evidence="5">Single-pass membrane protein</topology>
        <orientation evidence="5">Periplasmic side</orientation>
    </subcellularLocation>
    <subcellularLocation>
        <location evidence="1">Membrane</location>
        <topology evidence="1">Single-pass membrane protein</topology>
    </subcellularLocation>
</comment>
<reference evidence="8" key="1">
    <citation type="journal article" date="2019" name="Int. J. Syst. Evol. Microbiol.">
        <title>The Global Catalogue of Microorganisms (GCM) 10K type strain sequencing project: providing services to taxonomists for standard genome sequencing and annotation.</title>
        <authorList>
            <consortium name="The Broad Institute Genomics Platform"/>
            <consortium name="The Broad Institute Genome Sequencing Center for Infectious Disease"/>
            <person name="Wu L."/>
            <person name="Ma J."/>
        </authorList>
    </citation>
    <scope>NUCLEOTIDE SEQUENCE [LARGE SCALE GENOMIC DNA]</scope>
    <source>
        <strain evidence="8">CCM 7480</strain>
    </source>
</reference>
<keyword evidence="4 5" id="KW-0472">Membrane</keyword>
<keyword evidence="5" id="KW-0997">Cell inner membrane</keyword>
<feature type="transmembrane region" description="Helical" evidence="5">
    <location>
        <begin position="105"/>
        <end position="128"/>
    </location>
</feature>
<dbReference type="RefSeq" id="WP_379734786.1">
    <property type="nucleotide sequence ID" value="NZ_JBHRVV010000001.1"/>
</dbReference>
<keyword evidence="8" id="KW-1185">Reference proteome</keyword>
<accession>A0ABV7PGM6</accession>
<evidence type="ECO:0000256" key="2">
    <source>
        <dbReference type="ARBA" id="ARBA00022692"/>
    </source>
</evidence>
<gene>
    <name evidence="7" type="ORF">ACFOPH_08675</name>
</gene>
<name>A0ABV7PGM6_9BURK</name>
<sequence>MTAQAFVAQLGWVLVDFLWQGALVGCATALLLTALRNARAEARYLVACGGLLLCLLWPATALVLRLAGDDAATTSAALLLGQWLADGGAAQAGGWSGLLQGSLSWIVGAWACCAALLGLRMVFGLLWVRQAARGHGTDAHWQARVAGMARGFGIARQVGLRVVEDLASPVTAGWLRPVVLVPAALVTGMPAHLLEALLAHELAHVRRCDYLVNLVQSAIETLLFYHPAVWWISHRIRVEREHIADDLAASALGEPRRLALALSELEKLQFSHHHLAQAANGGDLMQRIKRLVRPDTEALNWKAAIPVLGLAVACIAGCAQTPAAVDEKGQQAQAADAVATKPIAQFHSCAKPHYPAEALAKRVEGTVTLRFRIEPNGSVSQSSVLKSSGDVSLDEAARVAIAKCTFTPGTVNGKPQAAWVPVQYVWKL</sequence>
<comment type="function">
    <text evidence="5">Interacts with outer membrane receptor proteins that carry out high-affinity binding and energy dependent uptake into the periplasmic space of specific substrates. It could act to transduce energy from the cytoplasmic membrane to specific energy-requiring processes in the outer membrane, resulting in the release into the periplasm of ligands bound by these outer membrane proteins.</text>
</comment>
<comment type="caution">
    <text evidence="7">The sequence shown here is derived from an EMBL/GenBank/DDBJ whole genome shotgun (WGS) entry which is preliminary data.</text>
</comment>
<dbReference type="CDD" id="cd07341">
    <property type="entry name" value="M56_BlaR1_MecR1_like"/>
    <property type="match status" value="1"/>
</dbReference>
<dbReference type="PRINTS" id="PR01374">
    <property type="entry name" value="TONBPROTEIN"/>
</dbReference>
<proteinExistence type="inferred from homology"/>
<feature type="domain" description="TonB C-terminal" evidence="6">
    <location>
        <begin position="339"/>
        <end position="428"/>
    </location>
</feature>
<keyword evidence="2 5" id="KW-0812">Transmembrane</keyword>
<keyword evidence="3 5" id="KW-1133">Transmembrane helix</keyword>
<dbReference type="Pfam" id="PF03544">
    <property type="entry name" value="TonB_C"/>
    <property type="match status" value="1"/>
</dbReference>
<dbReference type="Pfam" id="PF05569">
    <property type="entry name" value="Peptidase_M56"/>
    <property type="match status" value="1"/>
</dbReference>
<dbReference type="Proteomes" id="UP001595665">
    <property type="component" value="Unassembled WGS sequence"/>
</dbReference>
<dbReference type="SUPFAM" id="SSF74653">
    <property type="entry name" value="TolA/TonB C-terminal domain"/>
    <property type="match status" value="1"/>
</dbReference>
<evidence type="ECO:0000313" key="7">
    <source>
        <dbReference type="EMBL" id="MFC3458319.1"/>
    </source>
</evidence>
<keyword evidence="5" id="KW-0735">Signal-anchor</keyword>
<organism evidence="7 8">
    <name type="scientific">Massilia haematophila</name>
    <dbReference type="NCBI Taxonomy" id="457923"/>
    <lineage>
        <taxon>Bacteria</taxon>
        <taxon>Pseudomonadati</taxon>
        <taxon>Pseudomonadota</taxon>
        <taxon>Betaproteobacteria</taxon>
        <taxon>Burkholderiales</taxon>
        <taxon>Oxalobacteraceae</taxon>
        <taxon>Telluria group</taxon>
        <taxon>Massilia</taxon>
    </lineage>
</organism>
<evidence type="ECO:0000256" key="5">
    <source>
        <dbReference type="RuleBase" id="RU362123"/>
    </source>
</evidence>
<feature type="transmembrane region" description="Helical" evidence="5">
    <location>
        <begin position="12"/>
        <end position="32"/>
    </location>
</feature>
<dbReference type="InterPro" id="IPR037682">
    <property type="entry name" value="TonB_C"/>
</dbReference>
<evidence type="ECO:0000256" key="3">
    <source>
        <dbReference type="ARBA" id="ARBA00022989"/>
    </source>
</evidence>
<dbReference type="NCBIfam" id="TIGR01352">
    <property type="entry name" value="tonB_Cterm"/>
    <property type="match status" value="1"/>
</dbReference>
<protein>
    <recommendedName>
        <fullName evidence="5">Protein TonB</fullName>
    </recommendedName>
</protein>
<dbReference type="InterPro" id="IPR006260">
    <property type="entry name" value="TonB/TolA_C"/>
</dbReference>
<dbReference type="Gene3D" id="3.30.1150.10">
    <property type="match status" value="1"/>
</dbReference>
<dbReference type="PROSITE" id="PS52015">
    <property type="entry name" value="TONB_CTD"/>
    <property type="match status" value="1"/>
</dbReference>
<keyword evidence="5" id="KW-0813">Transport</keyword>
<dbReference type="InterPro" id="IPR052173">
    <property type="entry name" value="Beta-lactam_resp_regulator"/>
</dbReference>
<evidence type="ECO:0000259" key="6">
    <source>
        <dbReference type="PROSITE" id="PS52015"/>
    </source>
</evidence>
<keyword evidence="5" id="KW-0653">Protein transport</keyword>
<dbReference type="InterPro" id="IPR003538">
    <property type="entry name" value="TonB"/>
</dbReference>
<feature type="transmembrane region" description="Helical" evidence="5">
    <location>
        <begin position="44"/>
        <end position="64"/>
    </location>
</feature>